<dbReference type="GO" id="GO:0016747">
    <property type="term" value="F:acyltransferase activity, transferring groups other than amino-acyl groups"/>
    <property type="evidence" value="ECO:0007669"/>
    <property type="project" value="InterPro"/>
</dbReference>
<evidence type="ECO:0000313" key="2">
    <source>
        <dbReference type="EMBL" id="GAG66300.1"/>
    </source>
</evidence>
<dbReference type="AlphaFoldDB" id="X0ZA55"/>
<feature type="domain" description="N-acetyltransferase" evidence="1">
    <location>
        <begin position="1"/>
        <end position="84"/>
    </location>
</feature>
<comment type="caution">
    <text evidence="2">The sequence shown here is derived from an EMBL/GenBank/DDBJ whole genome shotgun (WGS) entry which is preliminary data.</text>
</comment>
<proteinExistence type="predicted"/>
<dbReference type="PROSITE" id="PS51186">
    <property type="entry name" value="GNAT"/>
    <property type="match status" value="1"/>
</dbReference>
<dbReference type="EMBL" id="BART01005469">
    <property type="protein sequence ID" value="GAG66300.1"/>
    <property type="molecule type" value="Genomic_DNA"/>
</dbReference>
<dbReference type="InterPro" id="IPR000182">
    <property type="entry name" value="GNAT_dom"/>
</dbReference>
<gene>
    <name evidence="2" type="ORF">S01H4_12694</name>
</gene>
<name>X0ZA55_9ZZZZ</name>
<accession>X0ZA55</accession>
<reference evidence="2" key="1">
    <citation type="journal article" date="2014" name="Front. Microbiol.">
        <title>High frequency of phylogenetically diverse reductive dehalogenase-homologous genes in deep subseafloor sedimentary metagenomes.</title>
        <authorList>
            <person name="Kawai M."/>
            <person name="Futagami T."/>
            <person name="Toyoda A."/>
            <person name="Takaki Y."/>
            <person name="Nishi S."/>
            <person name="Hori S."/>
            <person name="Arai W."/>
            <person name="Tsubouchi T."/>
            <person name="Morono Y."/>
            <person name="Uchiyama I."/>
            <person name="Ito T."/>
            <person name="Fujiyama A."/>
            <person name="Inagaki F."/>
            <person name="Takami H."/>
        </authorList>
    </citation>
    <scope>NUCLEOTIDE SEQUENCE</scope>
    <source>
        <strain evidence="2">Expedition CK06-06</strain>
    </source>
</reference>
<dbReference type="CDD" id="cd04301">
    <property type="entry name" value="NAT_SF"/>
    <property type="match status" value="1"/>
</dbReference>
<sequence length="84" mass="9356">IASVDNIDGGFILIHFEGKNNDIGVINGLGVLPQFQHKGLGTTLAIAAWNYFKERGVRELRCEVHKDNKIPYSFIKGLGFKEIL</sequence>
<dbReference type="SUPFAM" id="SSF55729">
    <property type="entry name" value="Acyl-CoA N-acyltransferases (Nat)"/>
    <property type="match status" value="1"/>
</dbReference>
<dbReference type="InterPro" id="IPR016181">
    <property type="entry name" value="Acyl_CoA_acyltransferase"/>
</dbReference>
<feature type="non-terminal residue" evidence="2">
    <location>
        <position position="1"/>
    </location>
</feature>
<dbReference type="Gene3D" id="3.40.630.30">
    <property type="match status" value="1"/>
</dbReference>
<dbReference type="Pfam" id="PF00583">
    <property type="entry name" value="Acetyltransf_1"/>
    <property type="match status" value="1"/>
</dbReference>
<evidence type="ECO:0000259" key="1">
    <source>
        <dbReference type="PROSITE" id="PS51186"/>
    </source>
</evidence>
<organism evidence="2">
    <name type="scientific">marine sediment metagenome</name>
    <dbReference type="NCBI Taxonomy" id="412755"/>
    <lineage>
        <taxon>unclassified sequences</taxon>
        <taxon>metagenomes</taxon>
        <taxon>ecological metagenomes</taxon>
    </lineage>
</organism>
<protein>
    <recommendedName>
        <fullName evidence="1">N-acetyltransferase domain-containing protein</fullName>
    </recommendedName>
</protein>